<dbReference type="SUPFAM" id="SSF48452">
    <property type="entry name" value="TPR-like"/>
    <property type="match status" value="1"/>
</dbReference>
<dbReference type="InterPro" id="IPR011990">
    <property type="entry name" value="TPR-like_helical_dom_sf"/>
</dbReference>
<evidence type="ECO:0000256" key="3">
    <source>
        <dbReference type="ARBA" id="ARBA00023237"/>
    </source>
</evidence>
<organism evidence="5">
    <name type="scientific">marine metagenome</name>
    <dbReference type="NCBI Taxonomy" id="408172"/>
    <lineage>
        <taxon>unclassified sequences</taxon>
        <taxon>metagenomes</taxon>
        <taxon>ecological metagenomes</taxon>
    </lineage>
</organism>
<dbReference type="Pfam" id="PF13525">
    <property type="entry name" value="YfiO"/>
    <property type="match status" value="1"/>
</dbReference>
<keyword evidence="2" id="KW-0472">Membrane</keyword>
<evidence type="ECO:0000259" key="4">
    <source>
        <dbReference type="Pfam" id="PF13525"/>
    </source>
</evidence>
<keyword evidence="3" id="KW-0998">Cell outer membrane</keyword>
<dbReference type="Gene3D" id="1.25.40.10">
    <property type="entry name" value="Tetratricopeptide repeat domain"/>
    <property type="match status" value="1"/>
</dbReference>
<protein>
    <recommendedName>
        <fullName evidence="4">Outer membrane lipoprotein BamD-like domain-containing protein</fullName>
    </recommendedName>
</protein>
<proteinExistence type="predicted"/>
<evidence type="ECO:0000256" key="2">
    <source>
        <dbReference type="ARBA" id="ARBA00023136"/>
    </source>
</evidence>
<dbReference type="NCBIfam" id="TIGR03302">
    <property type="entry name" value="OM_YfiO"/>
    <property type="match status" value="1"/>
</dbReference>
<dbReference type="PROSITE" id="PS51257">
    <property type="entry name" value="PROKAR_LIPOPROTEIN"/>
    <property type="match status" value="1"/>
</dbReference>
<accession>A0A381N5C3</accession>
<name>A0A381N5C3_9ZZZZ</name>
<gene>
    <name evidence="5" type="ORF">METZ01_LOCUS2503</name>
</gene>
<dbReference type="EMBL" id="UINC01000128">
    <property type="protein sequence ID" value="SUZ49649.1"/>
    <property type="molecule type" value="Genomic_DNA"/>
</dbReference>
<evidence type="ECO:0000256" key="1">
    <source>
        <dbReference type="ARBA" id="ARBA00022729"/>
    </source>
</evidence>
<keyword evidence="1" id="KW-0732">Signal</keyword>
<dbReference type="InterPro" id="IPR039565">
    <property type="entry name" value="BamD-like"/>
</dbReference>
<reference evidence="5" key="1">
    <citation type="submission" date="2018-05" db="EMBL/GenBank/DDBJ databases">
        <authorList>
            <person name="Lanie J.A."/>
            <person name="Ng W.-L."/>
            <person name="Kazmierczak K.M."/>
            <person name="Andrzejewski T.M."/>
            <person name="Davidsen T.M."/>
            <person name="Wayne K.J."/>
            <person name="Tettelin H."/>
            <person name="Glass J.I."/>
            <person name="Rusch D."/>
            <person name="Podicherti R."/>
            <person name="Tsui H.-C.T."/>
            <person name="Winkler M.E."/>
        </authorList>
    </citation>
    <scope>NUCLEOTIDE SEQUENCE</scope>
</reference>
<feature type="domain" description="Outer membrane lipoprotein BamD-like" evidence="4">
    <location>
        <begin position="32"/>
        <end position="204"/>
    </location>
</feature>
<evidence type="ECO:0000313" key="5">
    <source>
        <dbReference type="EMBL" id="SUZ49649.1"/>
    </source>
</evidence>
<sequence>MIEKRRYIYPLFVVLLASCAKDEIDLSKDDIDERYEKAMGLLEKRKYYRAQEHFQYVLLRGKHTDIGDDAQFHLGESYFLNEEYESAINEYDKLVRQMTFSPHVRLARYRICQSYEKSSPKFYFDQDATDRAIQKYQEFIEDFPDSEYRDEATATIRELRNKLSQKMYESAILYVKMEEYDAAVSYLEDLLELYFDTDYADKARLLIVDTFIVARKFEEAETFLEENGGGFTDVAVLEEAKMLIEKNRPEEEK</sequence>
<dbReference type="AlphaFoldDB" id="A0A381N5C3"/>
<dbReference type="InterPro" id="IPR017689">
    <property type="entry name" value="BamD"/>
</dbReference>